<dbReference type="GO" id="GO:0016020">
    <property type="term" value="C:membrane"/>
    <property type="evidence" value="ECO:0007669"/>
    <property type="project" value="UniProtKB-SubCell"/>
</dbReference>
<dbReference type="InterPro" id="IPR050638">
    <property type="entry name" value="AA-Vitamin_Transporters"/>
</dbReference>
<evidence type="ECO:0000313" key="10">
    <source>
        <dbReference type="Proteomes" id="UP000612899"/>
    </source>
</evidence>
<protein>
    <submittedName>
        <fullName evidence="9">Membrane protein</fullName>
    </submittedName>
</protein>
<comment type="similarity">
    <text evidence="2">Belongs to the EamA transporter family.</text>
</comment>
<evidence type="ECO:0000259" key="8">
    <source>
        <dbReference type="Pfam" id="PF00892"/>
    </source>
</evidence>
<feature type="transmembrane region" description="Helical" evidence="7">
    <location>
        <begin position="58"/>
        <end position="76"/>
    </location>
</feature>
<keyword evidence="5 7" id="KW-0472">Membrane</keyword>
<reference evidence="9" key="1">
    <citation type="submission" date="2021-01" db="EMBL/GenBank/DDBJ databases">
        <title>Whole genome shotgun sequence of Rhizocola hellebori NBRC 109834.</title>
        <authorList>
            <person name="Komaki H."/>
            <person name="Tamura T."/>
        </authorList>
    </citation>
    <scope>NUCLEOTIDE SEQUENCE</scope>
    <source>
        <strain evidence="9">NBRC 109834</strain>
    </source>
</reference>
<evidence type="ECO:0000256" key="5">
    <source>
        <dbReference type="ARBA" id="ARBA00023136"/>
    </source>
</evidence>
<feature type="transmembrane region" description="Helical" evidence="7">
    <location>
        <begin position="117"/>
        <end position="137"/>
    </location>
</feature>
<dbReference type="PANTHER" id="PTHR32322">
    <property type="entry name" value="INNER MEMBRANE TRANSPORTER"/>
    <property type="match status" value="1"/>
</dbReference>
<dbReference type="Proteomes" id="UP000612899">
    <property type="component" value="Unassembled WGS sequence"/>
</dbReference>
<name>A0A8J3Q4C3_9ACTN</name>
<proteinExistence type="inferred from homology"/>
<evidence type="ECO:0000256" key="6">
    <source>
        <dbReference type="SAM" id="MobiDB-lite"/>
    </source>
</evidence>
<dbReference type="InterPro" id="IPR037185">
    <property type="entry name" value="EmrE-like"/>
</dbReference>
<evidence type="ECO:0000256" key="4">
    <source>
        <dbReference type="ARBA" id="ARBA00022989"/>
    </source>
</evidence>
<dbReference type="AlphaFoldDB" id="A0A8J3Q4C3"/>
<feature type="transmembrane region" description="Helical" evidence="7">
    <location>
        <begin position="143"/>
        <end position="163"/>
    </location>
</feature>
<feature type="domain" description="EamA" evidence="8">
    <location>
        <begin position="144"/>
        <end position="277"/>
    </location>
</feature>
<keyword evidence="10" id="KW-1185">Reference proteome</keyword>
<dbReference type="Pfam" id="PF00892">
    <property type="entry name" value="EamA"/>
    <property type="match status" value="2"/>
</dbReference>
<feature type="transmembrane region" description="Helical" evidence="7">
    <location>
        <begin position="82"/>
        <end position="105"/>
    </location>
</feature>
<feature type="domain" description="EamA" evidence="8">
    <location>
        <begin position="2"/>
        <end position="131"/>
    </location>
</feature>
<gene>
    <name evidence="9" type="ORF">Rhe02_12660</name>
</gene>
<evidence type="ECO:0000256" key="7">
    <source>
        <dbReference type="SAM" id="Phobius"/>
    </source>
</evidence>
<feature type="transmembrane region" description="Helical" evidence="7">
    <location>
        <begin position="204"/>
        <end position="224"/>
    </location>
</feature>
<evidence type="ECO:0000256" key="3">
    <source>
        <dbReference type="ARBA" id="ARBA00022692"/>
    </source>
</evidence>
<keyword evidence="3 7" id="KW-0812">Transmembrane</keyword>
<sequence>MLLAALSILWGIPYLFIKFAVAELSPPVIVAGRTAIAALVLLPLAIGSGALRQLRGRLGVISVLALVHVVGPFLLITYGEVYIASGLTALLLATQPLIIAALALRFDPSERVGGRRLLGLGIGLVGVAAVVGFDIGADNRNGLLGAGMVLLAGVGYACATFLVRHKLSGVAPLGVAAGTMSITTVLLAPVALLTAPVAMPTAKAAISVVVLGLFSTALALVLFYRMIAMAGAGSAALVSYTSPAVAVLLGVMVLSEPLTPVTLLGFGLILTGSWLSTRRAAPLVSPDESAASGNAAPRRDLGPEPVPGHRQPGLAAGGDGVQAVPELQDGPQLAAGLHLHRAGTVAGAER</sequence>
<feature type="transmembrane region" description="Helical" evidence="7">
    <location>
        <begin position="236"/>
        <end position="254"/>
    </location>
</feature>
<dbReference type="EMBL" id="BONY01000006">
    <property type="protein sequence ID" value="GIH03199.1"/>
    <property type="molecule type" value="Genomic_DNA"/>
</dbReference>
<accession>A0A8J3Q4C3</accession>
<evidence type="ECO:0000256" key="1">
    <source>
        <dbReference type="ARBA" id="ARBA00004141"/>
    </source>
</evidence>
<feature type="region of interest" description="Disordered" evidence="6">
    <location>
        <begin position="285"/>
        <end position="327"/>
    </location>
</feature>
<evidence type="ECO:0000256" key="2">
    <source>
        <dbReference type="ARBA" id="ARBA00007362"/>
    </source>
</evidence>
<comment type="caution">
    <text evidence="9">The sequence shown here is derived from an EMBL/GenBank/DDBJ whole genome shotgun (WGS) entry which is preliminary data.</text>
</comment>
<comment type="subcellular location">
    <subcellularLocation>
        <location evidence="1">Membrane</location>
        <topology evidence="1">Multi-pass membrane protein</topology>
    </subcellularLocation>
</comment>
<evidence type="ECO:0000313" key="9">
    <source>
        <dbReference type="EMBL" id="GIH03199.1"/>
    </source>
</evidence>
<dbReference type="InterPro" id="IPR000620">
    <property type="entry name" value="EamA_dom"/>
</dbReference>
<organism evidence="9 10">
    <name type="scientific">Rhizocola hellebori</name>
    <dbReference type="NCBI Taxonomy" id="1392758"/>
    <lineage>
        <taxon>Bacteria</taxon>
        <taxon>Bacillati</taxon>
        <taxon>Actinomycetota</taxon>
        <taxon>Actinomycetes</taxon>
        <taxon>Micromonosporales</taxon>
        <taxon>Micromonosporaceae</taxon>
        <taxon>Rhizocola</taxon>
    </lineage>
</organism>
<feature type="transmembrane region" description="Helical" evidence="7">
    <location>
        <begin position="32"/>
        <end position="51"/>
    </location>
</feature>
<keyword evidence="4 7" id="KW-1133">Transmembrane helix</keyword>
<dbReference type="SUPFAM" id="SSF103481">
    <property type="entry name" value="Multidrug resistance efflux transporter EmrE"/>
    <property type="match status" value="2"/>
</dbReference>
<dbReference type="PANTHER" id="PTHR32322:SF9">
    <property type="entry name" value="AMINO-ACID METABOLITE EFFLUX PUMP-RELATED"/>
    <property type="match status" value="1"/>
</dbReference>
<feature type="transmembrane region" description="Helical" evidence="7">
    <location>
        <begin position="170"/>
        <end position="192"/>
    </location>
</feature>
<feature type="transmembrane region" description="Helical" evidence="7">
    <location>
        <begin position="260"/>
        <end position="277"/>
    </location>
</feature>